<evidence type="ECO:0000313" key="1">
    <source>
        <dbReference type="EMBL" id="ETK95297.1"/>
    </source>
</evidence>
<organism evidence="1">
    <name type="scientific">Phytophthora nicotianae</name>
    <name type="common">Potato buckeye rot agent</name>
    <name type="synonym">Phytophthora parasitica</name>
    <dbReference type="NCBI Taxonomy" id="4792"/>
    <lineage>
        <taxon>Eukaryota</taxon>
        <taxon>Sar</taxon>
        <taxon>Stramenopiles</taxon>
        <taxon>Oomycota</taxon>
        <taxon>Peronosporomycetes</taxon>
        <taxon>Peronosporales</taxon>
        <taxon>Peronosporaceae</taxon>
        <taxon>Phytophthora</taxon>
    </lineage>
</organism>
<reference evidence="1" key="1">
    <citation type="submission" date="2013-11" db="EMBL/GenBank/DDBJ databases">
        <title>The Genome Sequence of Phytophthora parasitica CJ02B3.</title>
        <authorList>
            <consortium name="The Broad Institute Genomics Platform"/>
            <person name="Russ C."/>
            <person name="Tyler B."/>
            <person name="Panabieres F."/>
            <person name="Shan W."/>
            <person name="Tripathy S."/>
            <person name="Grunwald N."/>
            <person name="Machado M."/>
            <person name="Johnson C.S."/>
            <person name="Arredondo F."/>
            <person name="Hong C."/>
            <person name="Coffey M."/>
            <person name="Young S.K."/>
            <person name="Zeng Q."/>
            <person name="Gargeya S."/>
            <person name="Fitzgerald M."/>
            <person name="Abouelleil A."/>
            <person name="Alvarado L."/>
            <person name="Chapman S.B."/>
            <person name="Gainer-Dewar J."/>
            <person name="Goldberg J."/>
            <person name="Griggs A."/>
            <person name="Gujja S."/>
            <person name="Hansen M."/>
            <person name="Howarth C."/>
            <person name="Imamovic A."/>
            <person name="Ireland A."/>
            <person name="Larimer J."/>
            <person name="McCowan C."/>
            <person name="Murphy C."/>
            <person name="Pearson M."/>
            <person name="Poon T.W."/>
            <person name="Priest M."/>
            <person name="Roberts A."/>
            <person name="Saif S."/>
            <person name="Shea T."/>
            <person name="Sykes S."/>
            <person name="Wortman J."/>
            <person name="Nusbaum C."/>
            <person name="Birren B."/>
        </authorList>
    </citation>
    <scope>NUCLEOTIDE SEQUENCE [LARGE SCALE GENOMIC DNA]</scope>
    <source>
        <strain evidence="1">CJ02B3</strain>
    </source>
</reference>
<dbReference type="VEuPathDB" id="FungiDB:PPTG_06948"/>
<sequence>MSRELFETDNGDISSLRSTVVHFPGVESLRQVFEALWFYLTNMEISISERLGHITVREDYDMIDGIAYNARILSSDSNGIMTEYHRVRAVLRRGRSEIWWRTICDCGFGLRRRGRVVSVELV</sequence>
<accession>W2HJ35</accession>
<dbReference type="Proteomes" id="UP000053236">
    <property type="component" value="Unassembled WGS sequence"/>
</dbReference>
<name>W2HJ35_PHYNI</name>
<proteinExistence type="predicted"/>
<dbReference type="EMBL" id="KI684360">
    <property type="protein sequence ID" value="ETK95297.1"/>
    <property type="molecule type" value="Genomic_DNA"/>
</dbReference>
<dbReference type="AlphaFoldDB" id="W2HJ35"/>
<protein>
    <submittedName>
        <fullName evidence="1">Uncharacterized protein</fullName>
    </submittedName>
</protein>
<gene>
    <name evidence="1" type="ORF">L915_01771</name>
</gene>